<keyword evidence="1" id="KW-0472">Membrane</keyword>
<gene>
    <name evidence="2" type="ORF">IEO70_18720</name>
</gene>
<comment type="caution">
    <text evidence="2">The sequence shown here is derived from an EMBL/GenBank/DDBJ whole genome shotgun (WGS) entry which is preliminary data.</text>
</comment>
<evidence type="ECO:0000256" key="1">
    <source>
        <dbReference type="SAM" id="Phobius"/>
    </source>
</evidence>
<organism evidence="2 3">
    <name type="scientific">Peribacillus faecalis</name>
    <dbReference type="NCBI Taxonomy" id="2772559"/>
    <lineage>
        <taxon>Bacteria</taxon>
        <taxon>Bacillati</taxon>
        <taxon>Bacillota</taxon>
        <taxon>Bacilli</taxon>
        <taxon>Bacillales</taxon>
        <taxon>Bacillaceae</taxon>
        <taxon>Peribacillus</taxon>
    </lineage>
</organism>
<keyword evidence="3" id="KW-1185">Reference proteome</keyword>
<dbReference type="EMBL" id="JACXSI010000069">
    <property type="protein sequence ID" value="MBD3110362.1"/>
    <property type="molecule type" value="Genomic_DNA"/>
</dbReference>
<dbReference type="Pfam" id="PF10864">
    <property type="entry name" value="DUF2663"/>
    <property type="match status" value="1"/>
</dbReference>
<dbReference type="RefSeq" id="WP_190999898.1">
    <property type="nucleotide sequence ID" value="NZ_JACXSI010000069.1"/>
</dbReference>
<dbReference type="AlphaFoldDB" id="A0A927HD64"/>
<accession>A0A927HD64</accession>
<evidence type="ECO:0000313" key="2">
    <source>
        <dbReference type="EMBL" id="MBD3110362.1"/>
    </source>
</evidence>
<keyword evidence="1" id="KW-1133">Transmembrane helix</keyword>
<protein>
    <submittedName>
        <fullName evidence="2">YpbF family protein</fullName>
    </submittedName>
</protein>
<name>A0A927HD64_9BACI</name>
<feature type="transmembrane region" description="Helical" evidence="1">
    <location>
        <begin position="81"/>
        <end position="98"/>
    </location>
</feature>
<evidence type="ECO:0000313" key="3">
    <source>
        <dbReference type="Proteomes" id="UP000602076"/>
    </source>
</evidence>
<keyword evidence="1" id="KW-0812">Transmembrane</keyword>
<feature type="transmembrane region" description="Helical" evidence="1">
    <location>
        <begin position="39"/>
        <end position="61"/>
    </location>
</feature>
<sequence>MDPVIIQLDDNLTDQATKRMLQNVVDRKRKFEALKKKHYWTTIAALALGFFLLVYVYYFYIEPYSYSLFDVLMKFVADTKSFIYCAAAIGAYGYMLILKKELDKAEKEFHALRCEIVDRSKDLWKQENAWKVRHHIFDIMKREYDINLYHENK</sequence>
<reference evidence="2" key="1">
    <citation type="submission" date="2020-09" db="EMBL/GenBank/DDBJ databases">
        <title>Bacillus faecalis sp. nov., a moderately halophilic bacterium isolated from cow faeces.</title>
        <authorList>
            <person name="Jiang L."/>
            <person name="Lee J."/>
        </authorList>
    </citation>
    <scope>NUCLEOTIDE SEQUENCE</scope>
    <source>
        <strain evidence="2">AGMB 02131</strain>
    </source>
</reference>
<proteinExistence type="predicted"/>
<dbReference type="InterPro" id="IPR020210">
    <property type="entry name" value="Uncharacterised_YpbF_TM"/>
</dbReference>
<dbReference type="Proteomes" id="UP000602076">
    <property type="component" value="Unassembled WGS sequence"/>
</dbReference>